<protein>
    <recommendedName>
        <fullName evidence="3">SnoaL-like domain-containing protein</fullName>
    </recommendedName>
</protein>
<dbReference type="Gene3D" id="3.10.450.50">
    <property type="match status" value="1"/>
</dbReference>
<feature type="chain" id="PRO_5035478325" description="SnoaL-like domain-containing protein" evidence="1">
    <location>
        <begin position="23"/>
        <end position="176"/>
    </location>
</feature>
<accession>A0A8J9SCG6</accession>
<dbReference type="InterPro" id="IPR032710">
    <property type="entry name" value="NTF2-like_dom_sf"/>
</dbReference>
<sequence length="176" mass="20372">MVFLHSIFLFLVFVSMPRVARSWSSTSPNRMESLVRQYFEGVNQQDPEMIRRCFGETATIWDVCGINSSRRTVKAKDLVDRCMDFITAHPDCVVKFHYGPECGRTSGWVVAHWYETGTWTGESCGLVPTNEHMAVEGQTRFLVDETELKIKEFVVTRTYTDWEKTLLEKQQNDSQT</sequence>
<reference evidence="2" key="1">
    <citation type="submission" date="2022-02" db="EMBL/GenBank/DDBJ databases">
        <authorList>
            <person name="Giguere J D."/>
        </authorList>
    </citation>
    <scope>NUCLEOTIDE SEQUENCE</scope>
    <source>
        <strain evidence="2">CCAP 1055/1</strain>
    </source>
</reference>
<evidence type="ECO:0000256" key="1">
    <source>
        <dbReference type="SAM" id="SignalP"/>
    </source>
</evidence>
<organism evidence="2">
    <name type="scientific">Phaeodactylum tricornutum</name>
    <name type="common">Diatom</name>
    <dbReference type="NCBI Taxonomy" id="2850"/>
    <lineage>
        <taxon>Eukaryota</taxon>
        <taxon>Sar</taxon>
        <taxon>Stramenopiles</taxon>
        <taxon>Ochrophyta</taxon>
        <taxon>Bacillariophyta</taxon>
        <taxon>Bacillariophyceae</taxon>
        <taxon>Bacillariophycidae</taxon>
        <taxon>Naviculales</taxon>
        <taxon>Phaeodactylaceae</taxon>
        <taxon>Phaeodactylum</taxon>
    </lineage>
</organism>
<evidence type="ECO:0000313" key="2">
    <source>
        <dbReference type="EMBL" id="CAG9289717.1"/>
    </source>
</evidence>
<dbReference type="AlphaFoldDB" id="A0A8J9SCG6"/>
<gene>
    <name evidence="2" type="ORF">PTTT1_LOCUS42519</name>
</gene>
<dbReference type="Proteomes" id="UP000836788">
    <property type="component" value="Chromosome 4"/>
</dbReference>
<proteinExistence type="predicted"/>
<feature type="signal peptide" evidence="1">
    <location>
        <begin position="1"/>
        <end position="22"/>
    </location>
</feature>
<name>A0A8J9SCG6_PHATR</name>
<dbReference type="EMBL" id="OU594945">
    <property type="protein sequence ID" value="CAG9289717.1"/>
    <property type="molecule type" value="Genomic_DNA"/>
</dbReference>
<keyword evidence="1" id="KW-0732">Signal</keyword>
<dbReference type="SUPFAM" id="SSF54427">
    <property type="entry name" value="NTF2-like"/>
    <property type="match status" value="1"/>
</dbReference>
<evidence type="ECO:0008006" key="3">
    <source>
        <dbReference type="Google" id="ProtNLM"/>
    </source>
</evidence>